<dbReference type="InterPro" id="IPR010982">
    <property type="entry name" value="Lambda_DNA-bd_dom_sf"/>
</dbReference>
<evidence type="ECO:0000313" key="3">
    <source>
        <dbReference type="Proteomes" id="UP001162734"/>
    </source>
</evidence>
<name>A0ABM7X9N2_9BACT</name>
<evidence type="ECO:0000313" key="2">
    <source>
        <dbReference type="EMBL" id="BDG08543.1"/>
    </source>
</evidence>
<proteinExistence type="predicted"/>
<gene>
    <name evidence="2" type="ORF">AMPC_16560</name>
</gene>
<dbReference type="CDD" id="cd00093">
    <property type="entry name" value="HTH_XRE"/>
    <property type="match status" value="1"/>
</dbReference>
<evidence type="ECO:0000259" key="1">
    <source>
        <dbReference type="PROSITE" id="PS50943"/>
    </source>
</evidence>
<organism evidence="2 3">
    <name type="scientific">Anaeromyxobacter paludicola</name>
    <dbReference type="NCBI Taxonomy" id="2918171"/>
    <lineage>
        <taxon>Bacteria</taxon>
        <taxon>Pseudomonadati</taxon>
        <taxon>Myxococcota</taxon>
        <taxon>Myxococcia</taxon>
        <taxon>Myxococcales</taxon>
        <taxon>Cystobacterineae</taxon>
        <taxon>Anaeromyxobacteraceae</taxon>
        <taxon>Anaeromyxobacter</taxon>
    </lineage>
</organism>
<dbReference type="InterPro" id="IPR022452">
    <property type="entry name" value="MqsA"/>
</dbReference>
<accession>A0ABM7X9N2</accession>
<keyword evidence="3" id="KW-1185">Reference proteome</keyword>
<dbReference type="EMBL" id="AP025592">
    <property type="protein sequence ID" value="BDG08543.1"/>
    <property type="molecule type" value="Genomic_DNA"/>
</dbReference>
<protein>
    <recommendedName>
        <fullName evidence="1">HTH cro/C1-type domain-containing protein</fullName>
    </recommendedName>
</protein>
<dbReference type="Pfam" id="PF13560">
    <property type="entry name" value="HTH_31"/>
    <property type="match status" value="1"/>
</dbReference>
<sequence>MSGRRCRRCEGELREVVQTIPVALPRCDVRAEVAAPARRCAACGEAHVDPAVLSRAHLSVGCALADEGVQTGGAFRHMRRALGLRAADLARLLDLTPETLSHWETGKVRPSRAAFVALAAMLEDALAGRTTTRDRLQALARERPRPGALSVVLRGR</sequence>
<dbReference type="NCBIfam" id="TIGR03830">
    <property type="entry name" value="CxxCG_CxxCG_HTH"/>
    <property type="match status" value="1"/>
</dbReference>
<reference evidence="3" key="1">
    <citation type="journal article" date="2022" name="Int. J. Syst. Evol. Microbiol.">
        <title>Anaeromyxobacter oryzae sp. nov., Anaeromyxobacter diazotrophicus sp. nov. and Anaeromyxobacter paludicola sp. nov., isolated from paddy soils.</title>
        <authorList>
            <person name="Itoh H."/>
            <person name="Xu Z."/>
            <person name="Mise K."/>
            <person name="Masuda Y."/>
            <person name="Ushijima N."/>
            <person name="Hayakawa C."/>
            <person name="Shiratori Y."/>
            <person name="Senoo K."/>
        </authorList>
    </citation>
    <scope>NUCLEOTIDE SEQUENCE [LARGE SCALE GENOMIC DNA]</scope>
    <source>
        <strain evidence="3">Red630</strain>
    </source>
</reference>
<dbReference type="Gene3D" id="1.10.260.40">
    <property type="entry name" value="lambda repressor-like DNA-binding domains"/>
    <property type="match status" value="1"/>
</dbReference>
<dbReference type="SUPFAM" id="SSF47413">
    <property type="entry name" value="lambda repressor-like DNA-binding domains"/>
    <property type="match status" value="1"/>
</dbReference>
<dbReference type="InterPro" id="IPR001387">
    <property type="entry name" value="Cro/C1-type_HTH"/>
</dbReference>
<dbReference type="PROSITE" id="PS50943">
    <property type="entry name" value="HTH_CROC1"/>
    <property type="match status" value="1"/>
</dbReference>
<dbReference type="SMART" id="SM00530">
    <property type="entry name" value="HTH_XRE"/>
    <property type="match status" value="1"/>
</dbReference>
<feature type="domain" description="HTH cro/C1-type" evidence="1">
    <location>
        <begin position="75"/>
        <end position="119"/>
    </location>
</feature>
<dbReference type="Proteomes" id="UP001162734">
    <property type="component" value="Chromosome"/>
</dbReference>
<dbReference type="RefSeq" id="WP_248345718.1">
    <property type="nucleotide sequence ID" value="NZ_AP025592.1"/>
</dbReference>